<keyword evidence="1" id="KW-0812">Transmembrane</keyword>
<evidence type="ECO:0000256" key="1">
    <source>
        <dbReference type="SAM" id="Phobius"/>
    </source>
</evidence>
<dbReference type="RefSeq" id="WP_064219520.1">
    <property type="nucleotide sequence ID" value="NZ_LVXZ01000129.1"/>
</dbReference>
<reference evidence="2 3" key="1">
    <citation type="submission" date="2016-04" db="EMBL/GenBank/DDBJ databases">
        <title>Acidithiobacillus ferrooxidans genome sequencing and assembly.</title>
        <authorList>
            <person name="Zhou Z."/>
        </authorList>
    </citation>
    <scope>NUCLEOTIDE SEQUENCE [LARGE SCALE GENOMIC DNA]</scope>
    <source>
        <strain evidence="2 3">BY0502</strain>
    </source>
</reference>
<protein>
    <submittedName>
        <fullName evidence="2">Uncharacterized protein</fullName>
    </submittedName>
</protein>
<proteinExistence type="predicted"/>
<feature type="transmembrane region" description="Helical" evidence="1">
    <location>
        <begin position="54"/>
        <end position="72"/>
    </location>
</feature>
<sequence>MYNLWERLRRSKVFVLFYAPHRRRLLAHELSLAARGASAYIAVASLVNSKLEELFLAAVVWLVLVFVAAIVAPSEKGE</sequence>
<name>A0A179BF92_ACIFR</name>
<organism evidence="2 3">
    <name type="scientific">Acidithiobacillus ferrooxidans</name>
    <name type="common">Thiobacillus ferrooxidans</name>
    <dbReference type="NCBI Taxonomy" id="920"/>
    <lineage>
        <taxon>Bacteria</taxon>
        <taxon>Pseudomonadati</taxon>
        <taxon>Pseudomonadota</taxon>
        <taxon>Acidithiobacillia</taxon>
        <taxon>Acidithiobacillales</taxon>
        <taxon>Acidithiobacillaceae</taxon>
        <taxon>Acidithiobacillus</taxon>
    </lineage>
</organism>
<keyword evidence="1" id="KW-0472">Membrane</keyword>
<evidence type="ECO:0000313" key="3">
    <source>
        <dbReference type="Proteomes" id="UP000078302"/>
    </source>
</evidence>
<gene>
    <name evidence="2" type="ORF">A4H96_10330</name>
</gene>
<comment type="caution">
    <text evidence="2">The sequence shown here is derived from an EMBL/GenBank/DDBJ whole genome shotgun (WGS) entry which is preliminary data.</text>
</comment>
<keyword evidence="1" id="KW-1133">Transmembrane helix</keyword>
<keyword evidence="3" id="KW-1185">Reference proteome</keyword>
<accession>A0A179BF92</accession>
<dbReference type="EMBL" id="LVXZ01000129">
    <property type="protein sequence ID" value="OAP89684.1"/>
    <property type="molecule type" value="Genomic_DNA"/>
</dbReference>
<dbReference type="AlphaFoldDB" id="A0A179BF92"/>
<dbReference type="Proteomes" id="UP000078302">
    <property type="component" value="Unassembled WGS sequence"/>
</dbReference>
<evidence type="ECO:0000313" key="2">
    <source>
        <dbReference type="EMBL" id="OAP89684.1"/>
    </source>
</evidence>